<dbReference type="Pfam" id="PF06414">
    <property type="entry name" value="Zeta_toxin"/>
    <property type="match status" value="1"/>
</dbReference>
<evidence type="ECO:0000313" key="4">
    <source>
        <dbReference type="EMBL" id="BCX68346.1"/>
    </source>
</evidence>
<evidence type="ECO:0000313" key="5">
    <source>
        <dbReference type="Proteomes" id="UP000218595"/>
    </source>
</evidence>
<dbReference type="InterPro" id="IPR027417">
    <property type="entry name" value="P-loop_NTPase"/>
</dbReference>
<accession>A0ABM7RSE4</accession>
<reference evidence="4 5" key="1">
    <citation type="submission" date="2016-04" db="EMBL/GenBank/DDBJ databases">
        <title>Complete genome sequence of Pseudomonas sp. LAB-08 isolated from TCE contaminated aquifer soil.</title>
        <authorList>
            <person name="Dohra H."/>
            <person name="Suzuki K."/>
            <person name="Fatma A."/>
            <person name="Inuzuka Y."/>
            <person name="Honjo M."/>
            <person name="Tashiro Y."/>
            <person name="Futamata H."/>
        </authorList>
    </citation>
    <scope>NUCLEOTIDE SEQUENCE [LARGE SCALE GENOMIC DNA]</scope>
    <source>
        <strain evidence="4 5">LAB-08</strain>
    </source>
</reference>
<evidence type="ECO:0000259" key="3">
    <source>
        <dbReference type="Pfam" id="PF06414"/>
    </source>
</evidence>
<protein>
    <submittedName>
        <fullName evidence="4">Zeta toxin family protein</fullName>
    </submittedName>
</protein>
<feature type="domain" description="Zeta toxin" evidence="3">
    <location>
        <begin position="32"/>
        <end position="198"/>
    </location>
</feature>
<dbReference type="Gene3D" id="3.40.50.300">
    <property type="entry name" value="P-loop containing nucleotide triphosphate hydrolases"/>
    <property type="match status" value="1"/>
</dbReference>
<evidence type="ECO:0000256" key="1">
    <source>
        <dbReference type="ARBA" id="ARBA00022741"/>
    </source>
</evidence>
<organism evidence="4 5">
    <name type="scientific">Pseudomonas izuensis</name>
    <dbReference type="NCBI Taxonomy" id="2684212"/>
    <lineage>
        <taxon>Bacteria</taxon>
        <taxon>Pseudomonadati</taxon>
        <taxon>Pseudomonadota</taxon>
        <taxon>Gammaproteobacteria</taxon>
        <taxon>Pseudomonadales</taxon>
        <taxon>Pseudomonadaceae</taxon>
        <taxon>Pseudomonas</taxon>
    </lineage>
</organism>
<keyword evidence="1" id="KW-0547">Nucleotide-binding</keyword>
<gene>
    <name evidence="4" type="ORF">LAB08_R29880</name>
</gene>
<proteinExistence type="predicted"/>
<dbReference type="Proteomes" id="UP000218595">
    <property type="component" value="Chromosome"/>
</dbReference>
<keyword evidence="5" id="KW-1185">Reference proteome</keyword>
<dbReference type="InterPro" id="IPR010488">
    <property type="entry name" value="Zeta_toxin_domain"/>
</dbReference>
<sequence>MSQTSKYTYTSDQVTAAFSEISATLFDGKTVEPIPKLLAVVGLESSGKTYLLEKALLPTQRYTNYVRLYLPQYRKKHPQYEDMIKEGVLHAYEHTESFVREVCTMIFTKAFTGKYNIIMESAFDNIDLVSFPPLATASGYQFETHIVGCTQEFAHVSSFKRALKSLQNNEMERFLSVSKLDASVSHAKAILVALENAAKAISGSRINLYERGFGPLKERTQVAHSTYSKAADGKVTTTTTKVDFSYDAYSSIIENHVFAVSDRNEMIKECQLALFQAAILAEKVPDFVYNELNAYIVKYVNR</sequence>
<evidence type="ECO:0000256" key="2">
    <source>
        <dbReference type="ARBA" id="ARBA00022840"/>
    </source>
</evidence>
<dbReference type="RefSeq" id="WP_096511364.1">
    <property type="nucleotide sequence ID" value="NZ_AP017423.2"/>
</dbReference>
<dbReference type="EMBL" id="AP017423">
    <property type="protein sequence ID" value="BCX68346.1"/>
    <property type="molecule type" value="Genomic_DNA"/>
</dbReference>
<keyword evidence="2" id="KW-0067">ATP-binding</keyword>
<name>A0ABM7RSE4_9PSED</name>